<feature type="region of interest" description="Disordered" evidence="14">
    <location>
        <begin position="1"/>
        <end position="32"/>
    </location>
</feature>
<feature type="region of interest" description="Disordered" evidence="14">
    <location>
        <begin position="214"/>
        <end position="264"/>
    </location>
</feature>
<evidence type="ECO:0000256" key="11">
    <source>
        <dbReference type="PIRSR" id="PIRSR602717-51"/>
    </source>
</evidence>
<dbReference type="GO" id="GO:1990467">
    <property type="term" value="C:NuA3a histone acetyltransferase complex"/>
    <property type="evidence" value="ECO:0007669"/>
    <property type="project" value="TreeGrafter"/>
</dbReference>
<feature type="compositionally biased region" description="Polar residues" evidence="14">
    <location>
        <begin position="214"/>
        <end position="224"/>
    </location>
</feature>
<evidence type="ECO:0000256" key="3">
    <source>
        <dbReference type="ARBA" id="ARBA00013184"/>
    </source>
</evidence>
<dbReference type="EC" id="2.3.1.48" evidence="3 13"/>
<dbReference type="Gene3D" id="3.40.630.30">
    <property type="match status" value="1"/>
</dbReference>
<feature type="domain" description="PHD-type" evidence="15">
    <location>
        <begin position="126"/>
        <end position="187"/>
    </location>
</feature>
<dbReference type="Pfam" id="PF01853">
    <property type="entry name" value="MOZ_SAS"/>
    <property type="match status" value="2"/>
</dbReference>
<dbReference type="PANTHER" id="PTHR10615:SF161">
    <property type="entry name" value="HISTONE ACETYLTRANSFERASE KAT7"/>
    <property type="match status" value="1"/>
</dbReference>
<keyword evidence="5" id="KW-0479">Metal-binding</keyword>
<feature type="region of interest" description="Disordered" evidence="14">
    <location>
        <begin position="618"/>
        <end position="660"/>
    </location>
</feature>
<dbReference type="GO" id="GO:0003712">
    <property type="term" value="F:transcription coregulator activity"/>
    <property type="evidence" value="ECO:0007669"/>
    <property type="project" value="TreeGrafter"/>
</dbReference>
<dbReference type="SUPFAM" id="SSF57903">
    <property type="entry name" value="FYVE/PHD zinc finger"/>
    <property type="match status" value="1"/>
</dbReference>
<keyword evidence="6 12" id="KW-0863">Zinc-finger</keyword>
<evidence type="ECO:0000256" key="8">
    <source>
        <dbReference type="ARBA" id="ARBA00022853"/>
    </source>
</evidence>
<feature type="region of interest" description="Disordered" evidence="14">
    <location>
        <begin position="725"/>
        <end position="910"/>
    </location>
</feature>
<comment type="similarity">
    <text evidence="2 13">Belongs to the MYST (SAS/MOZ) family.</text>
</comment>
<dbReference type="Pfam" id="PF17772">
    <property type="entry name" value="zf-MYST"/>
    <property type="match status" value="1"/>
</dbReference>
<feature type="compositionally biased region" description="Polar residues" evidence="14">
    <location>
        <begin position="932"/>
        <end position="954"/>
    </location>
</feature>
<gene>
    <name evidence="17" type="ORF">BS47DRAFT_865110</name>
</gene>
<evidence type="ECO:0000259" key="15">
    <source>
        <dbReference type="PROSITE" id="PS50016"/>
    </source>
</evidence>
<dbReference type="EMBL" id="MU128959">
    <property type="protein sequence ID" value="KAF9514608.1"/>
    <property type="molecule type" value="Genomic_DNA"/>
</dbReference>
<dbReference type="Gene3D" id="3.30.60.60">
    <property type="entry name" value="N-acetyl transferase-like"/>
    <property type="match status" value="1"/>
</dbReference>
<dbReference type="SMART" id="SM00249">
    <property type="entry name" value="PHD"/>
    <property type="match status" value="1"/>
</dbReference>
<comment type="subcellular location">
    <subcellularLocation>
        <location evidence="1 13">Nucleus</location>
    </subcellularLocation>
</comment>
<dbReference type="Pfam" id="PF00628">
    <property type="entry name" value="PHD"/>
    <property type="match status" value="2"/>
</dbReference>
<feature type="domain" description="MYST-type HAT" evidence="16">
    <location>
        <begin position="399"/>
        <end position="701"/>
    </location>
</feature>
<dbReference type="PANTHER" id="PTHR10615">
    <property type="entry name" value="HISTONE ACETYLTRANSFERASE"/>
    <property type="match status" value="1"/>
</dbReference>
<evidence type="ECO:0000256" key="2">
    <source>
        <dbReference type="ARBA" id="ARBA00010107"/>
    </source>
</evidence>
<evidence type="ECO:0000256" key="13">
    <source>
        <dbReference type="RuleBase" id="RU361211"/>
    </source>
</evidence>
<feature type="active site" description="Proton donor/acceptor" evidence="11">
    <location>
        <position position="559"/>
    </location>
</feature>
<feature type="compositionally biased region" description="Polar residues" evidence="14">
    <location>
        <begin position="744"/>
        <end position="760"/>
    </location>
</feature>
<evidence type="ECO:0000256" key="4">
    <source>
        <dbReference type="ARBA" id="ARBA00022679"/>
    </source>
</evidence>
<evidence type="ECO:0000256" key="14">
    <source>
        <dbReference type="SAM" id="MobiDB-lite"/>
    </source>
</evidence>
<feature type="compositionally biased region" description="Low complexity" evidence="14">
    <location>
        <begin position="376"/>
        <end position="399"/>
    </location>
</feature>
<dbReference type="AlphaFoldDB" id="A0A9P6AYZ7"/>
<name>A0A9P6AYZ7_9AGAM</name>
<feature type="compositionally biased region" description="Basic residues" evidence="14">
    <location>
        <begin position="225"/>
        <end position="237"/>
    </location>
</feature>
<dbReference type="InterPro" id="IPR040706">
    <property type="entry name" value="Zf-MYST"/>
</dbReference>
<dbReference type="Gene3D" id="1.10.10.10">
    <property type="entry name" value="Winged helix-like DNA-binding domain superfamily/Winged helix DNA-binding domain"/>
    <property type="match status" value="1"/>
</dbReference>
<protein>
    <recommendedName>
        <fullName evidence="3 13">Histone acetyltransferase</fullName>
        <ecNumber evidence="3 13">2.3.1.48</ecNumber>
    </recommendedName>
</protein>
<evidence type="ECO:0000256" key="6">
    <source>
        <dbReference type="ARBA" id="ARBA00022771"/>
    </source>
</evidence>
<keyword evidence="8" id="KW-0156">Chromatin regulator</keyword>
<evidence type="ECO:0000256" key="7">
    <source>
        <dbReference type="ARBA" id="ARBA00022833"/>
    </source>
</evidence>
<evidence type="ECO:0000259" key="16">
    <source>
        <dbReference type="PROSITE" id="PS51726"/>
    </source>
</evidence>
<sequence>MPNAFPHPALYLRDEEGESPYAPSPTPVTPPAFAIDPAILREEAGQNTLEYAYSEQEEPQFEFSPPLDIYVNDPSGLPSSHPYTRDEPPAKPVKKQRRLKRPRREAECSFCQGNDETNKDDLPERMLSCSNCGRSGHPTCLDISQIGDDTKLLFCDNCDRGWHYDCLSPPLDGPPEGNWNCPRCPPLPEIPVASSSHSEQPQMEFDDSRLSEAFQEQETTVRSSAKNKGKSKVRPRNRVNVPPARLPEPPAKRARAHRTDSPSIARSEARVTFRLRLSGPKGKGRERHEDDDLNKSPFEGVLAPEELDTSKTYILSEDKTRFERSRIAAENKLARIIPPPATPGPSGSQLPTTLSLRPLRSFAHLLPSTPQPSDVSSTLTSASTSLPTSPTPASSSATSTPLRIRTIRFGQYDIDTWYDAPFPEEYNNTPEGRLWMCEFCLKYMKSGFGAARHLTKCKARHPPGDEIYRDGTISVFEVDGRKNKIYCQNLCLLSKMFLDHKSLFYDVEPFLFYVMTEADEGGARCIMTLPVRQRRGWGNLLIDFSYLLSKKEGRVGSPERPLSALGALSYRNYWTLALMTYLETAPDHVTLENISKSTSMTVQDILTTLKEQNMIIVDDRLSSPHPRSPASGKNRPRGRPHSSFSRRLATRKAPAKEDSTSELIPTSYKIHWRKEVVDDYLTKWRAKGYLTLKPNRLKWTPYLLARIPRMEPAVPQVAATGHLSVIPQPESTGGPSVRGDKTPVNPSRSASPEAPTSPSRLAQDLAQLDVVTPKSAKSRGAIENDKDDVIIDNHLRSSRRLRRDPTDVPHQGPRTRTTRSQSSLRGSVTSIIDDSAHQDPVPTPIPLDQDSATSLPLSRTRSNGIQPTTRVSPRKRRRIESSPDSSGLSEPPTTPERSLSPAPLSPVRIMNGHIHGNDHGYPIRHHTRSAVPRSSSTHSSAILAHSTNGNSNGISLRGRRVSSRLNHSNQRGPFIPLLDDPEEALRLAKKARATVPTRPPKKAHVLAIPLLKEDQLDTAEQVSFAMNGIELDFVDHVTNGTTHLTNGFASIEDDLGDLDAEGEEEILDTVNGGVEVGDEDAEGEEDLDAEGEPEL</sequence>
<keyword evidence="4" id="KW-0808">Transferase</keyword>
<dbReference type="InterPro" id="IPR001965">
    <property type="entry name" value="Znf_PHD"/>
</dbReference>
<feature type="compositionally biased region" description="Polar residues" evidence="14">
    <location>
        <begin position="850"/>
        <end position="871"/>
    </location>
</feature>
<dbReference type="CDD" id="cd15543">
    <property type="entry name" value="PHD_RSF1"/>
    <property type="match status" value="1"/>
</dbReference>
<dbReference type="GO" id="GO:0005634">
    <property type="term" value="C:nucleus"/>
    <property type="evidence" value="ECO:0007669"/>
    <property type="project" value="UniProtKB-SubCell"/>
</dbReference>
<evidence type="ECO:0000256" key="1">
    <source>
        <dbReference type="ARBA" id="ARBA00004123"/>
    </source>
</evidence>
<feature type="compositionally biased region" description="Basic and acidic residues" evidence="14">
    <location>
        <begin position="780"/>
        <end position="795"/>
    </location>
</feature>
<dbReference type="InterPro" id="IPR011011">
    <property type="entry name" value="Znf_FYVE_PHD"/>
</dbReference>
<keyword evidence="18" id="KW-1185">Reference proteome</keyword>
<accession>A0A9P6AYZ7</accession>
<comment type="caution">
    <text evidence="17">The sequence shown here is derived from an EMBL/GenBank/DDBJ whole genome shotgun (WGS) entry which is preliminary data.</text>
</comment>
<evidence type="ECO:0000256" key="10">
    <source>
        <dbReference type="ARBA" id="ARBA00023242"/>
    </source>
</evidence>
<dbReference type="InterPro" id="IPR050603">
    <property type="entry name" value="MYST_HAT"/>
</dbReference>
<dbReference type="Gene3D" id="3.30.40.10">
    <property type="entry name" value="Zinc/RING finger domain, C3HC4 (zinc finger)"/>
    <property type="match status" value="1"/>
</dbReference>
<evidence type="ECO:0000313" key="17">
    <source>
        <dbReference type="EMBL" id="KAF9514608.1"/>
    </source>
</evidence>
<dbReference type="InterPro" id="IPR019786">
    <property type="entry name" value="Zinc_finger_PHD-type_CS"/>
</dbReference>
<evidence type="ECO:0000256" key="5">
    <source>
        <dbReference type="ARBA" id="ARBA00022723"/>
    </source>
</evidence>
<feature type="region of interest" description="Disordered" evidence="14">
    <location>
        <begin position="931"/>
        <end position="955"/>
    </location>
</feature>
<feature type="region of interest" description="Disordered" evidence="14">
    <location>
        <begin position="1071"/>
        <end position="1095"/>
    </location>
</feature>
<feature type="compositionally biased region" description="Acidic residues" evidence="14">
    <location>
        <begin position="1076"/>
        <end position="1095"/>
    </location>
</feature>
<evidence type="ECO:0000313" key="18">
    <source>
        <dbReference type="Proteomes" id="UP000886523"/>
    </source>
</evidence>
<evidence type="ECO:0000256" key="9">
    <source>
        <dbReference type="ARBA" id="ARBA00022990"/>
    </source>
</evidence>
<feature type="compositionally biased region" description="Basic residues" evidence="14">
    <location>
        <begin position="92"/>
        <end position="103"/>
    </location>
</feature>
<proteinExistence type="inferred from homology"/>
<keyword evidence="9" id="KW-0007">Acetylation</keyword>
<feature type="compositionally biased region" description="Low complexity" evidence="14">
    <location>
        <begin position="814"/>
        <end position="823"/>
    </location>
</feature>
<comment type="catalytic activity">
    <reaction evidence="13">
        <text>L-lysyl-[protein] + acetyl-CoA = N(6)-acetyl-L-lysyl-[protein] + CoA + H(+)</text>
        <dbReference type="Rhea" id="RHEA:45948"/>
        <dbReference type="Rhea" id="RHEA-COMP:9752"/>
        <dbReference type="Rhea" id="RHEA-COMP:10731"/>
        <dbReference type="ChEBI" id="CHEBI:15378"/>
        <dbReference type="ChEBI" id="CHEBI:29969"/>
        <dbReference type="ChEBI" id="CHEBI:57287"/>
        <dbReference type="ChEBI" id="CHEBI:57288"/>
        <dbReference type="ChEBI" id="CHEBI:61930"/>
        <dbReference type="EC" id="2.3.1.48"/>
    </reaction>
</comment>
<keyword evidence="7" id="KW-0862">Zinc</keyword>
<dbReference type="OrthoDB" id="787137at2759"/>
<dbReference type="InterPro" id="IPR019787">
    <property type="entry name" value="Znf_PHD-finger"/>
</dbReference>
<dbReference type="InterPro" id="IPR036388">
    <property type="entry name" value="WH-like_DNA-bd_sf"/>
</dbReference>
<dbReference type="GO" id="GO:0008270">
    <property type="term" value="F:zinc ion binding"/>
    <property type="evidence" value="ECO:0007669"/>
    <property type="project" value="UniProtKB-KW"/>
</dbReference>
<reference evidence="17" key="1">
    <citation type="journal article" date="2020" name="Nat. Commun.">
        <title>Large-scale genome sequencing of mycorrhizal fungi provides insights into the early evolution of symbiotic traits.</title>
        <authorList>
            <person name="Miyauchi S."/>
            <person name="Kiss E."/>
            <person name="Kuo A."/>
            <person name="Drula E."/>
            <person name="Kohler A."/>
            <person name="Sanchez-Garcia M."/>
            <person name="Morin E."/>
            <person name="Andreopoulos B."/>
            <person name="Barry K.W."/>
            <person name="Bonito G."/>
            <person name="Buee M."/>
            <person name="Carver A."/>
            <person name="Chen C."/>
            <person name="Cichocki N."/>
            <person name="Clum A."/>
            <person name="Culley D."/>
            <person name="Crous P.W."/>
            <person name="Fauchery L."/>
            <person name="Girlanda M."/>
            <person name="Hayes R.D."/>
            <person name="Keri Z."/>
            <person name="LaButti K."/>
            <person name="Lipzen A."/>
            <person name="Lombard V."/>
            <person name="Magnuson J."/>
            <person name="Maillard F."/>
            <person name="Murat C."/>
            <person name="Nolan M."/>
            <person name="Ohm R.A."/>
            <person name="Pangilinan J."/>
            <person name="Pereira M.F."/>
            <person name="Perotto S."/>
            <person name="Peter M."/>
            <person name="Pfister S."/>
            <person name="Riley R."/>
            <person name="Sitrit Y."/>
            <person name="Stielow J.B."/>
            <person name="Szollosi G."/>
            <person name="Zifcakova L."/>
            <person name="Stursova M."/>
            <person name="Spatafora J.W."/>
            <person name="Tedersoo L."/>
            <person name="Vaario L.M."/>
            <person name="Yamada A."/>
            <person name="Yan M."/>
            <person name="Wang P."/>
            <person name="Xu J."/>
            <person name="Bruns T."/>
            <person name="Baldrian P."/>
            <person name="Vilgalys R."/>
            <person name="Dunand C."/>
            <person name="Henrissat B."/>
            <person name="Grigoriev I.V."/>
            <person name="Hibbett D."/>
            <person name="Nagy L.G."/>
            <person name="Martin F.M."/>
        </authorList>
    </citation>
    <scope>NUCLEOTIDE SEQUENCE</scope>
    <source>
        <strain evidence="17">UP504</strain>
    </source>
</reference>
<dbReference type="PROSITE" id="PS50016">
    <property type="entry name" value="ZF_PHD_2"/>
    <property type="match status" value="1"/>
</dbReference>
<dbReference type="InterPro" id="IPR002717">
    <property type="entry name" value="HAT_MYST-type"/>
</dbReference>
<dbReference type="PROSITE" id="PS01359">
    <property type="entry name" value="ZF_PHD_1"/>
    <property type="match status" value="1"/>
</dbReference>
<dbReference type="InterPro" id="IPR013083">
    <property type="entry name" value="Znf_RING/FYVE/PHD"/>
</dbReference>
<dbReference type="InterPro" id="IPR016181">
    <property type="entry name" value="Acyl_CoA_acyltransferase"/>
</dbReference>
<evidence type="ECO:0000256" key="12">
    <source>
        <dbReference type="PROSITE-ProRule" id="PRU00146"/>
    </source>
</evidence>
<dbReference type="FunFam" id="3.30.60.60:FF:000001">
    <property type="entry name" value="Histone acetyltransferase"/>
    <property type="match status" value="1"/>
</dbReference>
<dbReference type="PROSITE" id="PS51726">
    <property type="entry name" value="MYST_HAT"/>
    <property type="match status" value="1"/>
</dbReference>
<dbReference type="Proteomes" id="UP000886523">
    <property type="component" value="Unassembled WGS sequence"/>
</dbReference>
<feature type="region of interest" description="Disordered" evidence="14">
    <location>
        <begin position="54"/>
        <end position="107"/>
    </location>
</feature>
<organism evidence="17 18">
    <name type="scientific">Hydnum rufescens UP504</name>
    <dbReference type="NCBI Taxonomy" id="1448309"/>
    <lineage>
        <taxon>Eukaryota</taxon>
        <taxon>Fungi</taxon>
        <taxon>Dikarya</taxon>
        <taxon>Basidiomycota</taxon>
        <taxon>Agaricomycotina</taxon>
        <taxon>Agaricomycetes</taxon>
        <taxon>Cantharellales</taxon>
        <taxon>Hydnaceae</taxon>
        <taxon>Hydnum</taxon>
    </lineage>
</organism>
<dbReference type="GO" id="GO:0006357">
    <property type="term" value="P:regulation of transcription by RNA polymerase II"/>
    <property type="evidence" value="ECO:0007669"/>
    <property type="project" value="TreeGrafter"/>
</dbReference>
<feature type="region of interest" description="Disordered" evidence="14">
    <location>
        <begin position="276"/>
        <end position="298"/>
    </location>
</feature>
<dbReference type="GO" id="GO:0004402">
    <property type="term" value="F:histone acetyltransferase activity"/>
    <property type="evidence" value="ECO:0007669"/>
    <property type="project" value="InterPro"/>
</dbReference>
<keyword evidence="10 13" id="KW-0539">Nucleus</keyword>
<dbReference type="GO" id="GO:0003682">
    <property type="term" value="F:chromatin binding"/>
    <property type="evidence" value="ECO:0007669"/>
    <property type="project" value="TreeGrafter"/>
</dbReference>
<dbReference type="SUPFAM" id="SSF55729">
    <property type="entry name" value="Acyl-CoA N-acyltransferases (Nat)"/>
    <property type="match status" value="1"/>
</dbReference>
<feature type="region of interest" description="Disordered" evidence="14">
    <location>
        <begin position="365"/>
        <end position="399"/>
    </location>
</feature>